<name>A0AAD6WIY9_9ROSI</name>
<feature type="domain" description="DUF8040" evidence="1">
    <location>
        <begin position="1"/>
        <end position="73"/>
    </location>
</feature>
<dbReference type="Proteomes" id="UP001164929">
    <property type="component" value="Chromosome 1"/>
</dbReference>
<evidence type="ECO:0000313" key="2">
    <source>
        <dbReference type="EMBL" id="KAJ7014678.1"/>
    </source>
</evidence>
<evidence type="ECO:0000313" key="3">
    <source>
        <dbReference type="Proteomes" id="UP001164929"/>
    </source>
</evidence>
<dbReference type="Pfam" id="PF26138">
    <property type="entry name" value="DUF8040"/>
    <property type="match status" value="1"/>
</dbReference>
<sequence>MFRMNATTLQTLCYDLETRYRLKPSRRTSVIEKMTMFLYKIALGETNRQVQEKFQHSDEIVSRNFNKVLKTICLLVVDIIKPEDPEILKSSTGNCYEIETYILF</sequence>
<dbReference type="EMBL" id="JAQIZT010000001">
    <property type="protein sequence ID" value="KAJ7014678.1"/>
    <property type="molecule type" value="Genomic_DNA"/>
</dbReference>
<reference evidence="2 3" key="1">
    <citation type="journal article" date="2023" name="Mol. Ecol. Resour.">
        <title>Chromosome-level genome assembly of a triploid poplar Populus alba 'Berolinensis'.</title>
        <authorList>
            <person name="Chen S."/>
            <person name="Yu Y."/>
            <person name="Wang X."/>
            <person name="Wang S."/>
            <person name="Zhang T."/>
            <person name="Zhou Y."/>
            <person name="He R."/>
            <person name="Meng N."/>
            <person name="Wang Y."/>
            <person name="Liu W."/>
            <person name="Liu Z."/>
            <person name="Liu J."/>
            <person name="Guo Q."/>
            <person name="Huang H."/>
            <person name="Sederoff R.R."/>
            <person name="Wang G."/>
            <person name="Qu G."/>
            <person name="Chen S."/>
        </authorList>
    </citation>
    <scope>NUCLEOTIDE SEQUENCE [LARGE SCALE GENOMIC DNA]</scope>
    <source>
        <strain evidence="2">SC-2020</strain>
    </source>
</reference>
<comment type="caution">
    <text evidence="2">The sequence shown here is derived from an EMBL/GenBank/DDBJ whole genome shotgun (WGS) entry which is preliminary data.</text>
</comment>
<dbReference type="InterPro" id="IPR058353">
    <property type="entry name" value="DUF8040"/>
</dbReference>
<keyword evidence="3" id="KW-1185">Reference proteome</keyword>
<evidence type="ECO:0000259" key="1">
    <source>
        <dbReference type="Pfam" id="PF26138"/>
    </source>
</evidence>
<dbReference type="AlphaFoldDB" id="A0AAD6WIY9"/>
<organism evidence="2 3">
    <name type="scientific">Populus alba x Populus x berolinensis</name>
    <dbReference type="NCBI Taxonomy" id="444605"/>
    <lineage>
        <taxon>Eukaryota</taxon>
        <taxon>Viridiplantae</taxon>
        <taxon>Streptophyta</taxon>
        <taxon>Embryophyta</taxon>
        <taxon>Tracheophyta</taxon>
        <taxon>Spermatophyta</taxon>
        <taxon>Magnoliopsida</taxon>
        <taxon>eudicotyledons</taxon>
        <taxon>Gunneridae</taxon>
        <taxon>Pentapetalae</taxon>
        <taxon>rosids</taxon>
        <taxon>fabids</taxon>
        <taxon>Malpighiales</taxon>
        <taxon>Salicaceae</taxon>
        <taxon>Saliceae</taxon>
        <taxon>Populus</taxon>
    </lineage>
</organism>
<accession>A0AAD6WIY9</accession>
<proteinExistence type="predicted"/>
<gene>
    <name evidence="2" type="ORF">NC653_004092</name>
</gene>
<protein>
    <recommendedName>
        <fullName evidence="1">DUF8040 domain-containing protein</fullName>
    </recommendedName>
</protein>